<gene>
    <name evidence="1" type="ORF">ECXG_00025</name>
</gene>
<organism evidence="1 2">
    <name type="scientific">Escherichia coli TA447</name>
    <dbReference type="NCBI Taxonomy" id="656447"/>
    <lineage>
        <taxon>Bacteria</taxon>
        <taxon>Pseudomonadati</taxon>
        <taxon>Pseudomonadota</taxon>
        <taxon>Gammaproteobacteria</taxon>
        <taxon>Enterobacterales</taxon>
        <taxon>Enterobacteriaceae</taxon>
        <taxon>Escherichia</taxon>
    </lineage>
</organism>
<dbReference type="EMBL" id="ADIZ01000027">
    <property type="protein sequence ID" value="OSK93192.1"/>
    <property type="molecule type" value="Genomic_DNA"/>
</dbReference>
<reference evidence="1 2" key="1">
    <citation type="submission" date="2010-04" db="EMBL/GenBank/DDBJ databases">
        <title>The Genome Sequence of Escherichia coli TA447.</title>
        <authorList>
            <consortium name="The Broad Institute Genome Sequencing Platform"/>
            <consortium name="The Broad Institute Genome Sequencing Center for Infectious Disease"/>
            <person name="Feldgarden M."/>
            <person name="Gordon D.M."/>
            <person name="Johnson J.R."/>
            <person name="Johnston B.D."/>
            <person name="Young S."/>
            <person name="Zeng Q."/>
            <person name="Koehrsen M."/>
            <person name="Alvarado L."/>
            <person name="Berlin A.M."/>
            <person name="Borenstein D."/>
            <person name="Chapman S.B."/>
            <person name="Chen Z."/>
            <person name="Engels R."/>
            <person name="Freedman E."/>
            <person name="Gellesch M."/>
            <person name="Goldberg J."/>
            <person name="Griggs A."/>
            <person name="Gujja S."/>
            <person name="Heilman E.R."/>
            <person name="Heiman D.I."/>
            <person name="Hepburn T.A."/>
            <person name="Howarth C."/>
            <person name="Jen D."/>
            <person name="Larson L."/>
            <person name="Mehta T."/>
            <person name="Park D."/>
            <person name="Pearson M."/>
            <person name="Richards J."/>
            <person name="Roberts A."/>
            <person name="Saif S."/>
            <person name="Shea T.D."/>
            <person name="Shenoy N."/>
            <person name="Sisk P."/>
            <person name="Stolte C."/>
            <person name="Sykes S.N."/>
            <person name="Walk T."/>
            <person name="White J."/>
            <person name="Yandava C."/>
            <person name="Haas B."/>
            <person name="Henn M.R."/>
            <person name="Nusbaum C."/>
            <person name="Birren B."/>
        </authorList>
    </citation>
    <scope>NUCLEOTIDE SEQUENCE [LARGE SCALE GENOMIC DNA]</scope>
    <source>
        <strain evidence="1 2">TA447</strain>
    </source>
</reference>
<comment type="caution">
    <text evidence="1">The sequence shown here is derived from an EMBL/GenBank/DDBJ whole genome shotgun (WGS) entry which is preliminary data.</text>
</comment>
<dbReference type="AlphaFoldDB" id="A0A1X3IYJ7"/>
<accession>A0A1X3IYJ7</accession>
<sequence length="73" mass="8076">MEDKMPNKPIHPLIEKQIECLVNQLRQSGLLKTHSELGLTESAFDDKLNNALYNGIIDYNRGAGRRGPAGTAL</sequence>
<name>A0A1X3IYJ7_ECOLX</name>
<dbReference type="Proteomes" id="UP000193942">
    <property type="component" value="Unassembled WGS sequence"/>
</dbReference>
<evidence type="ECO:0000313" key="1">
    <source>
        <dbReference type="EMBL" id="OSK93192.1"/>
    </source>
</evidence>
<protein>
    <submittedName>
        <fullName evidence="1">Uncharacterized protein</fullName>
    </submittedName>
</protein>
<evidence type="ECO:0000313" key="2">
    <source>
        <dbReference type="Proteomes" id="UP000193942"/>
    </source>
</evidence>
<proteinExistence type="predicted"/>